<accession>A0ACC6K3F0</accession>
<keyword evidence="2" id="KW-1185">Reference proteome</keyword>
<reference evidence="1" key="1">
    <citation type="submission" date="2023-07" db="EMBL/GenBank/DDBJ databases">
        <title>Sorghum-associated microbial communities from plants grown in Nebraska, USA.</title>
        <authorList>
            <person name="Schachtman D."/>
        </authorList>
    </citation>
    <scope>NUCLEOTIDE SEQUENCE</scope>
    <source>
        <strain evidence="1">BE56</strain>
    </source>
</reference>
<dbReference type="Proteomes" id="UP001259587">
    <property type="component" value="Unassembled WGS sequence"/>
</dbReference>
<sequence length="634" mass="69872">MPIDVSFIYFRNFRFDGKFHIRCTGNDLHKVRSIRYELKRTGPDGLQQLDAVRAKSHARTGSLADYGCPATLSCDEQPGTYSIHPVIRLTDKEIIALDLPSDVDGLIRPPALTLEIGPEESNRSVLDKVPLYGATGRRKRAVQRASDEAFPRVGEGERYPPLVLKFTTDGYQRLREELEPGSNSLLVRRWPKLNQVLQLQPFLDPQERGNAALSALSDYYCLIQPDSMLNDTFIALLQTLSALDYIESIEFATPPVDTPNPLLIGAAILATLLTGAIVKAGNNANENARPTPDFEALQAYLDEPGRRYRGMNIRKVWQQQATGKGARVHFSDAGLYPEHEELRSHPNLKIVGLEPNTDPEHGTASLGILMAKANGFGVTGICHEAEVYFYNSEAHDSHGYPQTLKNMLANVKAGDIVAINRQTANINVLGTFLPTVHQQAWWDAIQALTQRGAVVVAAACNGTGVSDPKVGTHRGYGVDLSHCSFFEDHGDAGAILIGACQSWDGKPHQYSNHSYRYRMLNAWGDSVVTLGYGALQHKPDHVRDYTDNYAGTSSATPLVAGALSLIQSYAMEQHHVYLNANQLHLLVMQSGYQDATLPDTQVLPMGNRPNVHAAMVLLDQILGGGRFHPRRDEL</sequence>
<proteinExistence type="predicted"/>
<evidence type="ECO:0000313" key="2">
    <source>
        <dbReference type="Proteomes" id="UP001259587"/>
    </source>
</evidence>
<dbReference type="EMBL" id="JAVDTH010000012">
    <property type="protein sequence ID" value="MDR6712922.1"/>
    <property type="molecule type" value="Genomic_DNA"/>
</dbReference>
<comment type="caution">
    <text evidence="1">The sequence shown here is derived from an EMBL/GenBank/DDBJ whole genome shotgun (WGS) entry which is preliminary data.</text>
</comment>
<name>A0ACC6K3F0_9PSED</name>
<evidence type="ECO:0000313" key="1">
    <source>
        <dbReference type="EMBL" id="MDR6712922.1"/>
    </source>
</evidence>
<protein>
    <submittedName>
        <fullName evidence="1">Uncharacterized protein</fullName>
    </submittedName>
</protein>
<organism evidence="1 2">
    <name type="scientific">Pseudomonas hunanensis</name>
    <dbReference type="NCBI Taxonomy" id="1247546"/>
    <lineage>
        <taxon>Bacteria</taxon>
        <taxon>Pseudomonadati</taxon>
        <taxon>Pseudomonadota</taxon>
        <taxon>Gammaproteobacteria</taxon>
        <taxon>Pseudomonadales</taxon>
        <taxon>Pseudomonadaceae</taxon>
        <taxon>Pseudomonas</taxon>
    </lineage>
</organism>
<gene>
    <name evidence="1" type="ORF">J2W83_002524</name>
</gene>